<organism evidence="1">
    <name type="scientific">viral metagenome</name>
    <dbReference type="NCBI Taxonomy" id="1070528"/>
    <lineage>
        <taxon>unclassified sequences</taxon>
        <taxon>metagenomes</taxon>
        <taxon>organismal metagenomes</taxon>
    </lineage>
</organism>
<dbReference type="EMBL" id="MT143296">
    <property type="protein sequence ID" value="QJA95223.1"/>
    <property type="molecule type" value="Genomic_DNA"/>
</dbReference>
<evidence type="ECO:0000313" key="2">
    <source>
        <dbReference type="EMBL" id="QJA69094.1"/>
    </source>
</evidence>
<gene>
    <name evidence="3" type="ORF">MM415A03780_0007</name>
    <name evidence="2" type="ORF">MM415A05075_0003</name>
    <name evidence="4" type="ORF">MM415B05537_0008</name>
    <name evidence="1" type="ORF">TM448A04300_0004</name>
    <name evidence="5" type="ORF">TM448B05334_0004</name>
</gene>
<dbReference type="AlphaFoldDB" id="A0A6H2A371"/>
<evidence type="ECO:0000313" key="5">
    <source>
        <dbReference type="EMBL" id="QJI03885.1"/>
    </source>
</evidence>
<dbReference type="EMBL" id="MT141785">
    <property type="protein sequence ID" value="QJA70348.1"/>
    <property type="molecule type" value="Genomic_DNA"/>
</dbReference>
<evidence type="ECO:0000313" key="3">
    <source>
        <dbReference type="EMBL" id="QJA70348.1"/>
    </source>
</evidence>
<protein>
    <recommendedName>
        <fullName evidence="6">DUF2281 domain-containing protein</fullName>
    </recommendedName>
</protein>
<evidence type="ECO:0000313" key="4">
    <source>
        <dbReference type="EMBL" id="QJA95223.1"/>
    </source>
</evidence>
<sequence length="51" mass="6047">MSKETKDKCDLCMFRLCFAWAGLPQEERQQVIDFMEFLQKKTSIQFPEAAE</sequence>
<dbReference type="EMBL" id="MT141677">
    <property type="protein sequence ID" value="QJA69094.1"/>
    <property type="molecule type" value="Genomic_DNA"/>
</dbReference>
<proteinExistence type="predicted"/>
<evidence type="ECO:0000313" key="1">
    <source>
        <dbReference type="EMBL" id="QJA54091.1"/>
    </source>
</evidence>
<evidence type="ECO:0008006" key="6">
    <source>
        <dbReference type="Google" id="ProtNLM"/>
    </source>
</evidence>
<dbReference type="EMBL" id="MT145128">
    <property type="protein sequence ID" value="QJI03885.1"/>
    <property type="molecule type" value="Genomic_DNA"/>
</dbReference>
<accession>A0A6H2A371</accession>
<dbReference type="EMBL" id="MT144476">
    <property type="protein sequence ID" value="QJA54091.1"/>
    <property type="molecule type" value="Genomic_DNA"/>
</dbReference>
<name>A0A6H2A371_9ZZZZ</name>
<reference evidence="1" key="1">
    <citation type="submission" date="2020-03" db="EMBL/GenBank/DDBJ databases">
        <title>The deep terrestrial virosphere.</title>
        <authorList>
            <person name="Holmfeldt K."/>
            <person name="Nilsson E."/>
            <person name="Simone D."/>
            <person name="Lopez-Fernandez M."/>
            <person name="Wu X."/>
            <person name="de Brujin I."/>
            <person name="Lundin D."/>
            <person name="Andersson A."/>
            <person name="Bertilsson S."/>
            <person name="Dopson M."/>
        </authorList>
    </citation>
    <scope>NUCLEOTIDE SEQUENCE</scope>
    <source>
        <strain evidence="3">MM415A03780</strain>
        <strain evidence="2">MM415A05075</strain>
        <strain evidence="4">MM415B05537</strain>
        <strain evidence="1">TM448A04300</strain>
        <strain evidence="5">TM448B05334</strain>
    </source>
</reference>